<dbReference type="SUPFAM" id="SSF52317">
    <property type="entry name" value="Class I glutamine amidotransferase-like"/>
    <property type="match status" value="1"/>
</dbReference>
<evidence type="ECO:0000259" key="2">
    <source>
        <dbReference type="Pfam" id="PF06283"/>
    </source>
</evidence>
<name>A0ABX2FWA8_9BURK</name>
<sequence>MQSPAPLPAPPARISVIVWNEFRHERTRPEVAAIYPDGIHATIAAALAELPGLGPGARALEIGTATLDEPEQGLSEERLAGCDVLVWWGHRAHAEIEDAVVDRLQRHVLAGMGLIVLHSGHFSRLFRRLMGTHCSLQWRVAGERERLWVVEPAHPIAAGLDDCIELAQEEMYGERFDVPAPDSTVFISWFEGGEVFRSGCCWQRGHGRIFYFRPGHETYPTYHHPQIRRVLANAVQWAAPNSARRPDRCPKVEPRERLAARPGASA</sequence>
<dbReference type="Pfam" id="PF06283">
    <property type="entry name" value="ThuA"/>
    <property type="match status" value="1"/>
</dbReference>
<protein>
    <submittedName>
        <fullName evidence="3">Trehalose utilization protein</fullName>
    </submittedName>
</protein>
<accession>A0ABX2FWA8</accession>
<evidence type="ECO:0000256" key="1">
    <source>
        <dbReference type="SAM" id="MobiDB-lite"/>
    </source>
</evidence>
<comment type="caution">
    <text evidence="3">The sequence shown here is derived from an EMBL/GenBank/DDBJ whole genome shotgun (WGS) entry which is preliminary data.</text>
</comment>
<dbReference type="InterPro" id="IPR029062">
    <property type="entry name" value="Class_I_gatase-like"/>
</dbReference>
<feature type="region of interest" description="Disordered" evidence="1">
    <location>
        <begin position="242"/>
        <end position="266"/>
    </location>
</feature>
<gene>
    <name evidence="3" type="ORF">HNQ01_000008</name>
</gene>
<evidence type="ECO:0000313" key="3">
    <source>
        <dbReference type="EMBL" id="NRT54301.1"/>
    </source>
</evidence>
<dbReference type="PIRSF" id="PIRSF030013">
    <property type="entry name" value="ThuA"/>
    <property type="match status" value="1"/>
</dbReference>
<organism evidence="3 4">
    <name type="scientific">Sphaerotilus uruguayifluvii</name>
    <dbReference type="NCBI Taxonomy" id="2735897"/>
    <lineage>
        <taxon>Bacteria</taxon>
        <taxon>Pseudomonadati</taxon>
        <taxon>Pseudomonadota</taxon>
        <taxon>Betaproteobacteria</taxon>
        <taxon>Burkholderiales</taxon>
        <taxon>Sphaerotilaceae</taxon>
        <taxon>Sphaerotilus</taxon>
    </lineage>
</organism>
<dbReference type="InterPro" id="IPR009381">
    <property type="entry name" value="Trehalose_catabolism_ThuA_prok"/>
</dbReference>
<reference evidence="3 4" key="1">
    <citation type="submission" date="2020-05" db="EMBL/GenBank/DDBJ databases">
        <title>Genomic Encyclopedia of Type Strains, Phase IV (KMG-V): Genome sequencing to study the core and pangenomes of soil and plant-associated prokaryotes.</title>
        <authorList>
            <person name="Whitman W."/>
        </authorList>
    </citation>
    <scope>NUCLEOTIDE SEQUENCE [LARGE SCALE GENOMIC DNA]</scope>
    <source>
        <strain evidence="3 4">C29</strain>
    </source>
</reference>
<dbReference type="Gene3D" id="3.40.50.880">
    <property type="match status" value="1"/>
</dbReference>
<feature type="domain" description="ThuA-like" evidence="2">
    <location>
        <begin position="16"/>
        <end position="238"/>
    </location>
</feature>
<evidence type="ECO:0000313" key="4">
    <source>
        <dbReference type="Proteomes" id="UP001516061"/>
    </source>
</evidence>
<dbReference type="EMBL" id="JABSNM010000001">
    <property type="protein sequence ID" value="NRT54301.1"/>
    <property type="molecule type" value="Genomic_DNA"/>
</dbReference>
<proteinExistence type="predicted"/>
<feature type="compositionally biased region" description="Basic and acidic residues" evidence="1">
    <location>
        <begin position="244"/>
        <end position="259"/>
    </location>
</feature>
<dbReference type="InterPro" id="IPR029010">
    <property type="entry name" value="ThuA-like"/>
</dbReference>
<dbReference type="Proteomes" id="UP001516061">
    <property type="component" value="Unassembled WGS sequence"/>
</dbReference>
<dbReference type="RefSeq" id="WP_173803279.1">
    <property type="nucleotide sequence ID" value="NZ_JABSNM010000001.1"/>
</dbReference>
<keyword evidence="4" id="KW-1185">Reference proteome</keyword>